<organism evidence="1">
    <name type="scientific">marine sediment metagenome</name>
    <dbReference type="NCBI Taxonomy" id="412755"/>
    <lineage>
        <taxon>unclassified sequences</taxon>
        <taxon>metagenomes</taxon>
        <taxon>ecological metagenomes</taxon>
    </lineage>
</organism>
<dbReference type="AlphaFoldDB" id="A0A0F8Z0N0"/>
<name>A0A0F8Z0N0_9ZZZZ</name>
<sequence>MTMKQLTARQLNYLERYYEKHLKAVKAELKTRRSAHSSRTNLKR</sequence>
<accession>A0A0F8Z0N0</accession>
<gene>
    <name evidence="1" type="ORF">LCGC14_3091790</name>
</gene>
<proteinExistence type="predicted"/>
<comment type="caution">
    <text evidence="1">The sequence shown here is derived from an EMBL/GenBank/DDBJ whole genome shotgun (WGS) entry which is preliminary data.</text>
</comment>
<dbReference type="EMBL" id="LAZR01066354">
    <property type="protein sequence ID" value="KKK53736.1"/>
    <property type="molecule type" value="Genomic_DNA"/>
</dbReference>
<protein>
    <submittedName>
        <fullName evidence="1">Uncharacterized protein</fullName>
    </submittedName>
</protein>
<evidence type="ECO:0000313" key="1">
    <source>
        <dbReference type="EMBL" id="KKK53736.1"/>
    </source>
</evidence>
<reference evidence="1" key="1">
    <citation type="journal article" date="2015" name="Nature">
        <title>Complex archaea that bridge the gap between prokaryotes and eukaryotes.</title>
        <authorList>
            <person name="Spang A."/>
            <person name="Saw J.H."/>
            <person name="Jorgensen S.L."/>
            <person name="Zaremba-Niedzwiedzka K."/>
            <person name="Martijn J."/>
            <person name="Lind A.E."/>
            <person name="van Eijk R."/>
            <person name="Schleper C."/>
            <person name="Guy L."/>
            <person name="Ettema T.J."/>
        </authorList>
    </citation>
    <scope>NUCLEOTIDE SEQUENCE</scope>
</reference>